<dbReference type="InterPro" id="IPR016161">
    <property type="entry name" value="Ald_DH/histidinol_DH"/>
</dbReference>
<proteinExistence type="inferred from homology"/>
<dbReference type="RefSeq" id="WP_317770664.1">
    <property type="nucleotide sequence ID" value="NZ_JAWMAJ010000019.1"/>
</dbReference>
<dbReference type="InterPro" id="IPR016162">
    <property type="entry name" value="Ald_DH_N"/>
</dbReference>
<keyword evidence="6" id="KW-1185">Reference proteome</keyword>
<name>A0ABU4F9K6_9ACTN</name>
<keyword evidence="1 3" id="KW-0560">Oxidoreductase</keyword>
<dbReference type="InterPro" id="IPR015590">
    <property type="entry name" value="Aldehyde_DH_dom"/>
</dbReference>
<reference evidence="5 6" key="1">
    <citation type="submission" date="2023-10" db="EMBL/GenBank/DDBJ databases">
        <title>Characterization of rhizosphere-enriched actinobacteria from wheat plants lab-grown on chernevaya soil.</title>
        <authorList>
            <person name="Tikhonova E.N."/>
            <person name="Konopkin A."/>
            <person name="Kravchenko I.K."/>
        </authorList>
    </citation>
    <scope>NUCLEOTIDE SEQUENCE [LARGE SCALE GENOMIC DNA]</scope>
    <source>
        <strain evidence="5 6">RR29</strain>
    </source>
</reference>
<dbReference type="Gene3D" id="3.40.605.10">
    <property type="entry name" value="Aldehyde Dehydrogenase, Chain A, domain 1"/>
    <property type="match status" value="1"/>
</dbReference>
<sequence length="502" mass="53919">MSSTHKPAPTTKDEWLALLGSLRIPEGMWVDGEWAGARSGATTPLTAPRDGRVVAHLPAADEADIDAVVKSARKAFLRGDWSRLQPRERGEVLIRWADLLEEHRDELALLIALEMGKPVTDAWAVEMRTVIGLIRWYGELADKVMDESPRGRENSLALVTREPLGVIAAITPWNFPMTLSTFKVPAALIAGNSVVLKPASQSPLSMLRAAELAHQAGVPAGVLQVVTGSGPVTGAALGRHPDIATLTFTGSTDVGKQLLTYAGESNAKPVWLELGGKSPNIIFPDAPDMAEAIRTAAWAIAFNSGQMCTAGSRLIVHESVRDEVVAGVVEHLKALRIGDPLDPATQFGPLASRRHRDDVLAEITKGAETSAKLALGSDQPLDRPGWYVEPAVFVDVRPDDRLAQHEIFGPVLSVLTFSDEAEAVSIANNSDYGLGSSVWTGDLSRAHRMSRAIEAGLVWVNCFEEGDYSVPFGGRKLSGHGADKSVHGLEKFTALKTTWIAL</sequence>
<dbReference type="EMBL" id="JAWMAJ010000019">
    <property type="protein sequence ID" value="MDV7215945.1"/>
    <property type="molecule type" value="Genomic_DNA"/>
</dbReference>
<feature type="active site" evidence="2">
    <location>
        <position position="273"/>
    </location>
</feature>
<feature type="domain" description="Aldehyde dehydrogenase" evidence="4">
    <location>
        <begin position="37"/>
        <end position="497"/>
    </location>
</feature>
<dbReference type="Pfam" id="PF00171">
    <property type="entry name" value="Aldedh"/>
    <property type="match status" value="1"/>
</dbReference>
<gene>
    <name evidence="5" type="ORF">R5A26_08270</name>
</gene>
<dbReference type="InterPro" id="IPR016163">
    <property type="entry name" value="Ald_DH_C"/>
</dbReference>
<protein>
    <submittedName>
        <fullName evidence="5">Aldehyde dehydrogenase family protein</fullName>
    </submittedName>
</protein>
<evidence type="ECO:0000256" key="1">
    <source>
        <dbReference type="ARBA" id="ARBA00023002"/>
    </source>
</evidence>
<evidence type="ECO:0000256" key="3">
    <source>
        <dbReference type="RuleBase" id="RU003345"/>
    </source>
</evidence>
<dbReference type="Gene3D" id="3.40.309.10">
    <property type="entry name" value="Aldehyde Dehydrogenase, Chain A, domain 2"/>
    <property type="match status" value="1"/>
</dbReference>
<dbReference type="PROSITE" id="PS00070">
    <property type="entry name" value="ALDEHYDE_DEHYDR_CYS"/>
    <property type="match status" value="1"/>
</dbReference>
<comment type="caution">
    <text evidence="5">The sequence shown here is derived from an EMBL/GenBank/DDBJ whole genome shotgun (WGS) entry which is preliminary data.</text>
</comment>
<evidence type="ECO:0000256" key="2">
    <source>
        <dbReference type="PROSITE-ProRule" id="PRU10007"/>
    </source>
</evidence>
<organism evidence="5 6">
    <name type="scientific">Streptomyces prunicolor</name>
    <dbReference type="NCBI Taxonomy" id="67348"/>
    <lineage>
        <taxon>Bacteria</taxon>
        <taxon>Bacillati</taxon>
        <taxon>Actinomycetota</taxon>
        <taxon>Actinomycetes</taxon>
        <taxon>Kitasatosporales</taxon>
        <taxon>Streptomycetaceae</taxon>
        <taxon>Streptomyces</taxon>
    </lineage>
</organism>
<dbReference type="SUPFAM" id="SSF53720">
    <property type="entry name" value="ALDH-like"/>
    <property type="match status" value="1"/>
</dbReference>
<evidence type="ECO:0000259" key="4">
    <source>
        <dbReference type="Pfam" id="PF00171"/>
    </source>
</evidence>
<dbReference type="Proteomes" id="UP001187346">
    <property type="component" value="Unassembled WGS sequence"/>
</dbReference>
<dbReference type="InterPro" id="IPR029510">
    <property type="entry name" value="Ald_DH_CS_GLU"/>
</dbReference>
<dbReference type="InterPro" id="IPR016160">
    <property type="entry name" value="Ald_DH_CS_CYS"/>
</dbReference>
<dbReference type="PROSITE" id="PS00687">
    <property type="entry name" value="ALDEHYDE_DEHYDR_GLU"/>
    <property type="match status" value="1"/>
</dbReference>
<dbReference type="PANTHER" id="PTHR11699">
    <property type="entry name" value="ALDEHYDE DEHYDROGENASE-RELATED"/>
    <property type="match status" value="1"/>
</dbReference>
<evidence type="ECO:0000313" key="5">
    <source>
        <dbReference type="EMBL" id="MDV7215945.1"/>
    </source>
</evidence>
<comment type="similarity">
    <text evidence="3">Belongs to the aldehyde dehydrogenase family.</text>
</comment>
<evidence type="ECO:0000313" key="6">
    <source>
        <dbReference type="Proteomes" id="UP001187346"/>
    </source>
</evidence>
<accession>A0ABU4F9K6</accession>